<keyword evidence="2" id="KW-1185">Reference proteome</keyword>
<evidence type="ECO:0000313" key="1">
    <source>
        <dbReference type="EMBL" id="KAI6092642.1"/>
    </source>
</evidence>
<protein>
    <submittedName>
        <fullName evidence="1">THO complex subunit 1 transcription elongation factor-domain-containing protein</fullName>
    </submittedName>
</protein>
<organism evidence="1 2">
    <name type="scientific">Hypoxylon rubiginosum</name>
    <dbReference type="NCBI Taxonomy" id="110542"/>
    <lineage>
        <taxon>Eukaryota</taxon>
        <taxon>Fungi</taxon>
        <taxon>Dikarya</taxon>
        <taxon>Ascomycota</taxon>
        <taxon>Pezizomycotina</taxon>
        <taxon>Sordariomycetes</taxon>
        <taxon>Xylariomycetidae</taxon>
        <taxon>Xylariales</taxon>
        <taxon>Hypoxylaceae</taxon>
        <taxon>Hypoxylon</taxon>
    </lineage>
</organism>
<gene>
    <name evidence="1" type="ORF">F4821DRAFT_224536</name>
</gene>
<evidence type="ECO:0000313" key="2">
    <source>
        <dbReference type="Proteomes" id="UP001497680"/>
    </source>
</evidence>
<dbReference type="Proteomes" id="UP001497680">
    <property type="component" value="Unassembled WGS sequence"/>
</dbReference>
<sequence length="826" mass="92681">MPSADSTDHEVPQVGAFATLLKEALNHAQSIKPTASIEPPLTKPDFNKLLAQLPTIFPCASPEYTSNNLPAEKARQYAVVETAARHVFSGLVAGTVIDSPEFVQIWNLLDFLSVLSDDEQCDPALLFWLVEELLDSQTNEGCRKIFDFLESRRETIIAQNLKQKQLVILRSCNDLLRRLSRAEDTAFCGRVFIFMFQCFPLGDRSSVNLRGEYHVENVTSYEETTVEPDDSADKMAVDSEADAGKDGKDDNKSTAKAVSFDAKNKPAAEKPLDTNALYPVFWSLQHQFSQPTTLFDPAQLAKFKEGLETTMSAFTTVAKLQRNTKGSDENKIPQKRKHSEDDDDLRSSTNNPKYLTSRDLFDLEIGDMYFRRHILIQAFIVLEFLLSLTPQAKAKLANIKVQNRSVVYGDQQLGEEDAGWVREMKKKIAAYIQAESEGYFFHRVIESVISRDKNWVRWKVESCPPIKRDPVSPADFNEARASAKRIATNKRLRAVPMGSLSLDFLKEEDTESAMEKLKEPERWKLPELNTFQKKIETDDLDLDFANSEKEKSEILEAKASKTWRALRIARRSKLASFDKVDDWQKVDAIFQDHSTPEPTEGEAVGDSQGPENKLPLILTGPSKVGKSTLLSMLLERRKDAFGKVVRHTTRSPKDGEVDGQDYHFVDSKEFNMILDGDYFLETSTQDGFEYGTNRKLAQALEESGKVPIIELDREGIQMAKDNGYNARFIFISPPTTEELEARLKKAGVSEEHIQSTLKSAEEDIEHSKSEGQYDTTITNDDMEEAYKQLEAFIYGPTGGANGVNGDAAATGDDVAMKDASNGDDAS</sequence>
<name>A0ACC0DIH5_9PEZI</name>
<keyword evidence="1" id="KW-0648">Protein biosynthesis</keyword>
<keyword evidence="1" id="KW-0251">Elongation factor</keyword>
<dbReference type="EMBL" id="MU394283">
    <property type="protein sequence ID" value="KAI6092642.1"/>
    <property type="molecule type" value="Genomic_DNA"/>
</dbReference>
<proteinExistence type="predicted"/>
<comment type="caution">
    <text evidence="1">The sequence shown here is derived from an EMBL/GenBank/DDBJ whole genome shotgun (WGS) entry which is preliminary data.</text>
</comment>
<reference evidence="1 2" key="1">
    <citation type="journal article" date="2022" name="New Phytol.">
        <title>Ecological generalism drives hyperdiversity of secondary metabolite gene clusters in xylarialean endophytes.</title>
        <authorList>
            <person name="Franco M.E.E."/>
            <person name="Wisecaver J.H."/>
            <person name="Arnold A.E."/>
            <person name="Ju Y.M."/>
            <person name="Slot J.C."/>
            <person name="Ahrendt S."/>
            <person name="Moore L.P."/>
            <person name="Eastman K.E."/>
            <person name="Scott K."/>
            <person name="Konkel Z."/>
            <person name="Mondo S.J."/>
            <person name="Kuo A."/>
            <person name="Hayes R.D."/>
            <person name="Haridas S."/>
            <person name="Andreopoulos B."/>
            <person name="Riley R."/>
            <person name="LaButti K."/>
            <person name="Pangilinan J."/>
            <person name="Lipzen A."/>
            <person name="Amirebrahimi M."/>
            <person name="Yan J."/>
            <person name="Adam C."/>
            <person name="Keymanesh K."/>
            <person name="Ng V."/>
            <person name="Louie K."/>
            <person name="Northen T."/>
            <person name="Drula E."/>
            <person name="Henrissat B."/>
            <person name="Hsieh H.M."/>
            <person name="Youens-Clark K."/>
            <person name="Lutzoni F."/>
            <person name="Miadlikowska J."/>
            <person name="Eastwood D.C."/>
            <person name="Hamelin R.C."/>
            <person name="Grigoriev I.V."/>
            <person name="U'Ren J.M."/>
        </authorList>
    </citation>
    <scope>NUCLEOTIDE SEQUENCE [LARGE SCALE GENOMIC DNA]</scope>
    <source>
        <strain evidence="1 2">ER1909</strain>
    </source>
</reference>
<accession>A0ACC0DIH5</accession>